<evidence type="ECO:0000313" key="6">
    <source>
        <dbReference type="EMBL" id="MCS0589141.1"/>
    </source>
</evidence>
<dbReference type="Pfam" id="PF00356">
    <property type="entry name" value="LacI"/>
    <property type="match status" value="1"/>
</dbReference>
<dbReference type="RefSeq" id="WP_258844912.1">
    <property type="nucleotide sequence ID" value="NZ_JANUGX010000007.1"/>
</dbReference>
<dbReference type="PRINTS" id="PR00036">
    <property type="entry name" value="HTHLACI"/>
</dbReference>
<keyword evidence="2" id="KW-0805">Transcription regulation</keyword>
<dbReference type="SUPFAM" id="SSF53822">
    <property type="entry name" value="Periplasmic binding protein-like I"/>
    <property type="match status" value="1"/>
</dbReference>
<dbReference type="PROSITE" id="PS50932">
    <property type="entry name" value="HTH_LACI_2"/>
    <property type="match status" value="1"/>
</dbReference>
<dbReference type="Proteomes" id="UP001205560">
    <property type="component" value="Unassembled WGS sequence"/>
</dbReference>
<sequence>MNRPVRGRRPTMTDIAKLAGVSQSTVSLVINHLSGAKVSRATRETVLRIARELGYPLERHHGRQDNRPGQPRQSRNLIVYLTDELTTSPHAMQTMDGAKDGAWDQDCLVAAFATRGDPEQEQAVLAGMLDHPALLGVIYATIFTRAVTLPAALAGVPTVLLNCHEMKHGGERPRPAVVPAEQQGGYTATMHLIASGHRRIGFINGEGWIEAAGDRMKGYRHALADAGIVFDPALVREGDWQVDSGYAHALSLLDAPDRPTALFCANDLMALGALDAARERKLAVPRELSVVGYDDQDLARYTHPPLTTVLLPNYEMGRWAAETLITQARGGRVENTVFKSECPLVLRDSVAPPLL</sequence>
<feature type="domain" description="HTH lacI-type" evidence="5">
    <location>
        <begin position="10"/>
        <end position="55"/>
    </location>
</feature>
<keyword evidence="1" id="KW-0678">Repressor</keyword>
<dbReference type="PROSITE" id="PS00356">
    <property type="entry name" value="HTH_LACI_1"/>
    <property type="match status" value="1"/>
</dbReference>
<dbReference type="PANTHER" id="PTHR30146">
    <property type="entry name" value="LACI-RELATED TRANSCRIPTIONAL REPRESSOR"/>
    <property type="match status" value="1"/>
</dbReference>
<protein>
    <submittedName>
        <fullName evidence="6">LacI family DNA-binding transcriptional regulator</fullName>
    </submittedName>
</protein>
<dbReference type="InterPro" id="IPR010982">
    <property type="entry name" value="Lambda_DNA-bd_dom_sf"/>
</dbReference>
<comment type="caution">
    <text evidence="6">The sequence shown here is derived from an EMBL/GenBank/DDBJ whole genome shotgun (WGS) entry which is preliminary data.</text>
</comment>
<reference evidence="6 7" key="1">
    <citation type="submission" date="2022-08" db="EMBL/GenBank/DDBJ databases">
        <title>Reclassification of Massilia species as members of the genera Telluria, Duganella, Pseudoduganella, Mokoshia gen. nov. and Zemynaea gen. nov. using orthogonal and non-orthogonal genome-based approaches.</title>
        <authorList>
            <person name="Bowman J.P."/>
        </authorList>
    </citation>
    <scope>NUCLEOTIDE SEQUENCE [LARGE SCALE GENOMIC DNA]</scope>
    <source>
        <strain evidence="6 7">LMG 28164</strain>
    </source>
</reference>
<dbReference type="CDD" id="cd01392">
    <property type="entry name" value="HTH_LacI"/>
    <property type="match status" value="1"/>
</dbReference>
<proteinExistence type="predicted"/>
<dbReference type="Pfam" id="PF13377">
    <property type="entry name" value="Peripla_BP_3"/>
    <property type="match status" value="1"/>
</dbReference>
<keyword evidence="7" id="KW-1185">Reference proteome</keyword>
<gene>
    <name evidence="6" type="ORF">NX782_07975</name>
</gene>
<dbReference type="Gene3D" id="3.40.50.2300">
    <property type="match status" value="2"/>
</dbReference>
<evidence type="ECO:0000259" key="5">
    <source>
        <dbReference type="PROSITE" id="PS50932"/>
    </source>
</evidence>
<evidence type="ECO:0000256" key="1">
    <source>
        <dbReference type="ARBA" id="ARBA00022491"/>
    </source>
</evidence>
<dbReference type="EMBL" id="JANUGX010000007">
    <property type="protein sequence ID" value="MCS0589141.1"/>
    <property type="molecule type" value="Genomic_DNA"/>
</dbReference>
<dbReference type="InterPro" id="IPR046335">
    <property type="entry name" value="LacI/GalR-like_sensor"/>
</dbReference>
<name>A0ABT2A4L8_9BURK</name>
<organism evidence="6 7">
    <name type="scientific">Massilia norwichensis</name>
    <dbReference type="NCBI Taxonomy" id="1442366"/>
    <lineage>
        <taxon>Bacteria</taxon>
        <taxon>Pseudomonadati</taxon>
        <taxon>Pseudomonadota</taxon>
        <taxon>Betaproteobacteria</taxon>
        <taxon>Burkholderiales</taxon>
        <taxon>Oxalobacteraceae</taxon>
        <taxon>Telluria group</taxon>
        <taxon>Massilia</taxon>
    </lineage>
</organism>
<dbReference type="GO" id="GO:0003677">
    <property type="term" value="F:DNA binding"/>
    <property type="evidence" value="ECO:0007669"/>
    <property type="project" value="UniProtKB-KW"/>
</dbReference>
<dbReference type="Gene3D" id="1.10.260.40">
    <property type="entry name" value="lambda repressor-like DNA-binding domains"/>
    <property type="match status" value="1"/>
</dbReference>
<dbReference type="CDD" id="cd06288">
    <property type="entry name" value="PBP1_sucrose_transcription_regulator"/>
    <property type="match status" value="1"/>
</dbReference>
<keyword evidence="3 6" id="KW-0238">DNA-binding</keyword>
<evidence type="ECO:0000313" key="7">
    <source>
        <dbReference type="Proteomes" id="UP001205560"/>
    </source>
</evidence>
<accession>A0ABT2A4L8</accession>
<evidence type="ECO:0000256" key="3">
    <source>
        <dbReference type="ARBA" id="ARBA00023125"/>
    </source>
</evidence>
<dbReference type="InterPro" id="IPR028082">
    <property type="entry name" value="Peripla_BP_I"/>
</dbReference>
<keyword evidence="4" id="KW-0804">Transcription</keyword>
<dbReference type="SMART" id="SM00354">
    <property type="entry name" value="HTH_LACI"/>
    <property type="match status" value="1"/>
</dbReference>
<dbReference type="SUPFAM" id="SSF47413">
    <property type="entry name" value="lambda repressor-like DNA-binding domains"/>
    <property type="match status" value="1"/>
</dbReference>
<dbReference type="InterPro" id="IPR000843">
    <property type="entry name" value="HTH_LacI"/>
</dbReference>
<evidence type="ECO:0000256" key="2">
    <source>
        <dbReference type="ARBA" id="ARBA00023015"/>
    </source>
</evidence>
<evidence type="ECO:0000256" key="4">
    <source>
        <dbReference type="ARBA" id="ARBA00023163"/>
    </source>
</evidence>
<dbReference type="PANTHER" id="PTHR30146:SF148">
    <property type="entry name" value="HTH-TYPE TRANSCRIPTIONAL REPRESSOR PURR-RELATED"/>
    <property type="match status" value="1"/>
</dbReference>